<name>A0ABP4X8U5_9MICO</name>
<reference evidence="2" key="1">
    <citation type="journal article" date="2019" name="Int. J. Syst. Evol. Microbiol.">
        <title>The Global Catalogue of Microorganisms (GCM) 10K type strain sequencing project: providing services to taxonomists for standard genome sequencing and annotation.</title>
        <authorList>
            <consortium name="The Broad Institute Genomics Platform"/>
            <consortium name="The Broad Institute Genome Sequencing Center for Infectious Disease"/>
            <person name="Wu L."/>
            <person name="Ma J."/>
        </authorList>
    </citation>
    <scope>NUCLEOTIDE SEQUENCE [LARGE SCALE GENOMIC DNA]</scope>
    <source>
        <strain evidence="2">JCM 15591</strain>
    </source>
</reference>
<organism evidence="1 2">
    <name type="scientific">Nostocoides vanveenii</name>
    <dbReference type="NCBI Taxonomy" id="330835"/>
    <lineage>
        <taxon>Bacteria</taxon>
        <taxon>Bacillati</taxon>
        <taxon>Actinomycetota</taxon>
        <taxon>Actinomycetes</taxon>
        <taxon>Micrococcales</taxon>
        <taxon>Intrasporangiaceae</taxon>
        <taxon>Nostocoides</taxon>
    </lineage>
</organism>
<sequence length="62" mass="6690">MSDLSDDQKSAIDNILTKHDRKSDASNQLIAATQIVAYCNIYSGKASSHKDDPIDGIPGLKD</sequence>
<accession>A0ABP4X8U5</accession>
<protein>
    <submittedName>
        <fullName evidence="1">Uncharacterized protein</fullName>
    </submittedName>
</protein>
<dbReference type="Proteomes" id="UP001501475">
    <property type="component" value="Unassembled WGS sequence"/>
</dbReference>
<dbReference type="EMBL" id="BAAAPN010000063">
    <property type="protein sequence ID" value="GAA1770382.1"/>
    <property type="molecule type" value="Genomic_DNA"/>
</dbReference>
<keyword evidence="2" id="KW-1185">Reference proteome</keyword>
<comment type="caution">
    <text evidence="1">The sequence shown here is derived from an EMBL/GenBank/DDBJ whole genome shotgun (WGS) entry which is preliminary data.</text>
</comment>
<proteinExistence type="predicted"/>
<evidence type="ECO:0000313" key="1">
    <source>
        <dbReference type="EMBL" id="GAA1770382.1"/>
    </source>
</evidence>
<evidence type="ECO:0000313" key="2">
    <source>
        <dbReference type="Proteomes" id="UP001501475"/>
    </source>
</evidence>
<gene>
    <name evidence="1" type="ORF">GCM10009810_30980</name>
</gene>